<feature type="region of interest" description="Disordered" evidence="1">
    <location>
        <begin position="337"/>
        <end position="393"/>
    </location>
</feature>
<dbReference type="InterPro" id="IPR001173">
    <property type="entry name" value="Glyco_trans_2-like"/>
</dbReference>
<dbReference type="InterPro" id="IPR029044">
    <property type="entry name" value="Nucleotide-diphossugar_trans"/>
</dbReference>
<evidence type="ECO:0000256" key="1">
    <source>
        <dbReference type="SAM" id="MobiDB-lite"/>
    </source>
</evidence>
<dbReference type="EMBL" id="QGKR01000143">
    <property type="protein sequence ID" value="PWR11082.1"/>
    <property type="molecule type" value="Genomic_DNA"/>
</dbReference>
<accession>A0A317D9U4</accession>
<dbReference type="PANTHER" id="PTHR22916:SF3">
    <property type="entry name" value="UDP-GLCNAC:BETAGAL BETA-1,3-N-ACETYLGLUCOSAMINYLTRANSFERASE-LIKE PROTEIN 1"/>
    <property type="match status" value="1"/>
</dbReference>
<dbReference type="RefSeq" id="WP_109816602.1">
    <property type="nucleotide sequence ID" value="NZ_QGKR01000143.1"/>
</dbReference>
<keyword evidence="4" id="KW-1185">Reference proteome</keyword>
<sequence>MVNEPTHAPLLSIVVPVYGVEAYLYQCLESIRADIPAGESDAVELIAVDDASPDGCGAMLRSYAAGRDRVRVVHLTSNVGLGLARNAGLDVATGRYVWFVDSDDWLPPGTIAAVLDRLRQHQPDVLMLDHLRVHEDGRRDVDASSHLLRGVPGVARLADQPQLLRVQHTAWNKVVRRAFLDELELRFFPGWYEDIPFSHPLLIGAEKISVLDRVCYLYRQGRQGAITSTRSGRHFDAFGQYERLMDWVRRRHPDEALQAELFELMISHYLVVVGNDDRLHPHLRRAFFHRVAEHYRRYLPTGGYPMPPGVTGLKHRLVGRGDYLAYSALRQAHRVAGRLRRPVPTGGASDDVGSVPADEDPGRPADAATGTGALGAGDVTPEQRDALTGSRLP</sequence>
<reference evidence="3 4" key="1">
    <citation type="submission" date="2018-05" db="EMBL/GenBank/DDBJ databases">
        <title>Micromonospora atacamensis sp. nov., a novel actinobacteria isolated from high altitude Atacama Desert soil.</title>
        <authorList>
            <person name="Carro L."/>
            <person name="Golinska P."/>
            <person name="Klenk H.-P."/>
            <person name="Goodfellow M."/>
        </authorList>
    </citation>
    <scope>NUCLEOTIDE SEQUENCE [LARGE SCALE GENOMIC DNA]</scope>
    <source>
        <strain evidence="3 4">5R2A7</strain>
    </source>
</reference>
<dbReference type="AlphaFoldDB" id="A0A317D9U4"/>
<dbReference type="GO" id="GO:0016758">
    <property type="term" value="F:hexosyltransferase activity"/>
    <property type="evidence" value="ECO:0007669"/>
    <property type="project" value="UniProtKB-ARBA"/>
</dbReference>
<comment type="caution">
    <text evidence="3">The sequence shown here is derived from an EMBL/GenBank/DDBJ whole genome shotgun (WGS) entry which is preliminary data.</text>
</comment>
<dbReference type="SUPFAM" id="SSF53448">
    <property type="entry name" value="Nucleotide-diphospho-sugar transferases"/>
    <property type="match status" value="1"/>
</dbReference>
<protein>
    <submittedName>
        <fullName evidence="3">CDP-glycerol--glycerophosphate glycerophosphotransferase</fullName>
    </submittedName>
</protein>
<dbReference type="Pfam" id="PF00535">
    <property type="entry name" value="Glycos_transf_2"/>
    <property type="match status" value="1"/>
</dbReference>
<dbReference type="OrthoDB" id="3183633at2"/>
<dbReference type="PANTHER" id="PTHR22916">
    <property type="entry name" value="GLYCOSYLTRANSFERASE"/>
    <property type="match status" value="1"/>
</dbReference>
<name>A0A317D9U4_9ACTN</name>
<feature type="domain" description="Glycosyltransferase 2-like" evidence="2">
    <location>
        <begin position="12"/>
        <end position="146"/>
    </location>
</feature>
<proteinExistence type="predicted"/>
<dbReference type="CDD" id="cd00761">
    <property type="entry name" value="Glyco_tranf_GTA_type"/>
    <property type="match status" value="1"/>
</dbReference>
<gene>
    <name evidence="3" type="ORF">DKT68_07030</name>
</gene>
<keyword evidence="3" id="KW-0808">Transferase</keyword>
<dbReference type="Gene3D" id="3.90.550.10">
    <property type="entry name" value="Spore Coat Polysaccharide Biosynthesis Protein SpsA, Chain A"/>
    <property type="match status" value="1"/>
</dbReference>
<organism evidence="3 4">
    <name type="scientific">Micromonospora acroterricola</name>
    <dbReference type="NCBI Taxonomy" id="2202421"/>
    <lineage>
        <taxon>Bacteria</taxon>
        <taxon>Bacillati</taxon>
        <taxon>Actinomycetota</taxon>
        <taxon>Actinomycetes</taxon>
        <taxon>Micromonosporales</taxon>
        <taxon>Micromonosporaceae</taxon>
        <taxon>Micromonospora</taxon>
    </lineage>
</organism>
<evidence type="ECO:0000313" key="3">
    <source>
        <dbReference type="EMBL" id="PWR11082.1"/>
    </source>
</evidence>
<evidence type="ECO:0000313" key="4">
    <source>
        <dbReference type="Proteomes" id="UP000245410"/>
    </source>
</evidence>
<dbReference type="Proteomes" id="UP000245410">
    <property type="component" value="Unassembled WGS sequence"/>
</dbReference>
<evidence type="ECO:0000259" key="2">
    <source>
        <dbReference type="Pfam" id="PF00535"/>
    </source>
</evidence>